<gene>
    <name evidence="5" type="primary">MAT1-2-1</name>
</gene>
<sequence length="94" mass="10872">PRPPNPFIIYRAAHHKTISDAHPEASNNEICKSTFSSHMHISQAILRIETDHSTAKMIGRQWQNEKDEIRDIYRAKAAEIKAAFMAVHPDYKYK</sequence>
<dbReference type="SUPFAM" id="SSF47095">
    <property type="entry name" value="HMG-box"/>
    <property type="match status" value="1"/>
</dbReference>
<keyword evidence="2" id="KW-0804">Transcription</keyword>
<accession>A0A175CXU8</accession>
<dbReference type="GO" id="GO:0005634">
    <property type="term" value="C:nucleus"/>
    <property type="evidence" value="ECO:0007669"/>
    <property type="project" value="UniProtKB-UniRule"/>
</dbReference>
<dbReference type="GO" id="GO:0000978">
    <property type="term" value="F:RNA polymerase II cis-regulatory region sequence-specific DNA binding"/>
    <property type="evidence" value="ECO:0007669"/>
    <property type="project" value="TreeGrafter"/>
</dbReference>
<evidence type="ECO:0000256" key="3">
    <source>
        <dbReference type="PROSITE-ProRule" id="PRU00267"/>
    </source>
</evidence>
<reference evidence="5" key="1">
    <citation type="submission" date="2015-12" db="EMBL/GenBank/DDBJ databases">
        <title>Population genetics analysis on chestnut nut rot agent Gnomoniopsis castanea highlights the role of sexual reproduction in its epidemiology.</title>
        <authorList>
            <person name="Sillo F."/>
            <person name="Zampieri E."/>
        </authorList>
    </citation>
    <scope>NUCLEOTIDE SEQUENCE</scope>
    <source>
        <strain evidence="5">CHB11</strain>
    </source>
</reference>
<dbReference type="InterPro" id="IPR050140">
    <property type="entry name" value="SRY-related_HMG-box_TF-like"/>
</dbReference>
<dbReference type="InterPro" id="IPR009071">
    <property type="entry name" value="HMG_box_dom"/>
</dbReference>
<feature type="DNA-binding region" description="HMG box" evidence="3">
    <location>
        <begin position="1"/>
        <end position="92"/>
    </location>
</feature>
<keyword evidence="1 3" id="KW-0238">DNA-binding</keyword>
<dbReference type="GO" id="GO:0030154">
    <property type="term" value="P:cell differentiation"/>
    <property type="evidence" value="ECO:0007669"/>
    <property type="project" value="TreeGrafter"/>
</dbReference>
<proteinExistence type="predicted"/>
<protein>
    <submittedName>
        <fullName evidence="5">Mating type protein MAT1-2-1</fullName>
    </submittedName>
</protein>
<feature type="non-terminal residue" evidence="5">
    <location>
        <position position="94"/>
    </location>
</feature>
<dbReference type="PROSITE" id="PS50118">
    <property type="entry name" value="HMG_BOX_2"/>
    <property type="match status" value="1"/>
</dbReference>
<dbReference type="InterPro" id="IPR036910">
    <property type="entry name" value="HMG_box_dom_sf"/>
</dbReference>
<dbReference type="AlphaFoldDB" id="A0A175CXU8"/>
<evidence type="ECO:0000259" key="4">
    <source>
        <dbReference type="PROSITE" id="PS50118"/>
    </source>
</evidence>
<organism evidence="5">
    <name type="scientific">Gnomoniopsis castaneae</name>
    <dbReference type="NCBI Taxonomy" id="1940663"/>
    <lineage>
        <taxon>Eukaryota</taxon>
        <taxon>Fungi</taxon>
        <taxon>Dikarya</taxon>
        <taxon>Ascomycota</taxon>
        <taxon>Pezizomycotina</taxon>
        <taxon>Sordariomycetes</taxon>
        <taxon>Sordariomycetidae</taxon>
        <taxon>Diaporthales</taxon>
        <taxon>Gnomoniaceae</taxon>
        <taxon>Gnomoniopsis</taxon>
    </lineage>
</organism>
<dbReference type="Pfam" id="PF00505">
    <property type="entry name" value="HMG_box"/>
    <property type="match status" value="2"/>
</dbReference>
<evidence type="ECO:0000256" key="2">
    <source>
        <dbReference type="ARBA" id="ARBA00023163"/>
    </source>
</evidence>
<name>A0A175CXU8_9PEZI</name>
<feature type="domain" description="HMG box" evidence="4">
    <location>
        <begin position="1"/>
        <end position="92"/>
    </location>
</feature>
<dbReference type="SMART" id="SM00398">
    <property type="entry name" value="HMG"/>
    <property type="match status" value="1"/>
</dbReference>
<keyword evidence="3" id="KW-0539">Nucleus</keyword>
<dbReference type="PANTHER" id="PTHR10270:SF161">
    <property type="entry name" value="SEX-DETERMINING REGION Y PROTEIN"/>
    <property type="match status" value="1"/>
</dbReference>
<feature type="non-terminal residue" evidence="5">
    <location>
        <position position="1"/>
    </location>
</feature>
<dbReference type="GO" id="GO:0001228">
    <property type="term" value="F:DNA-binding transcription activator activity, RNA polymerase II-specific"/>
    <property type="evidence" value="ECO:0007669"/>
    <property type="project" value="TreeGrafter"/>
</dbReference>
<dbReference type="PANTHER" id="PTHR10270">
    <property type="entry name" value="SOX TRANSCRIPTION FACTOR"/>
    <property type="match status" value="1"/>
</dbReference>
<evidence type="ECO:0000313" key="5">
    <source>
        <dbReference type="EMBL" id="CUX99982.1"/>
    </source>
</evidence>
<dbReference type="Gene3D" id="1.10.30.10">
    <property type="entry name" value="High mobility group box domain"/>
    <property type="match status" value="1"/>
</dbReference>
<evidence type="ECO:0000256" key="1">
    <source>
        <dbReference type="ARBA" id="ARBA00023125"/>
    </source>
</evidence>
<dbReference type="CDD" id="cd01389">
    <property type="entry name" value="HMG-box_ROX1-like"/>
    <property type="match status" value="1"/>
</dbReference>
<dbReference type="EMBL" id="LN999984">
    <property type="protein sequence ID" value="CUX99982.1"/>
    <property type="molecule type" value="Genomic_DNA"/>
</dbReference>